<accession>A0A0A9C3X0</accession>
<name>A0A0A9C3X0_ARUDO</name>
<proteinExistence type="predicted"/>
<dbReference type="AlphaFoldDB" id="A0A0A9C3X0"/>
<organism evidence="1">
    <name type="scientific">Arundo donax</name>
    <name type="common">Giant reed</name>
    <name type="synonym">Donax arundinaceus</name>
    <dbReference type="NCBI Taxonomy" id="35708"/>
    <lineage>
        <taxon>Eukaryota</taxon>
        <taxon>Viridiplantae</taxon>
        <taxon>Streptophyta</taxon>
        <taxon>Embryophyta</taxon>
        <taxon>Tracheophyta</taxon>
        <taxon>Spermatophyta</taxon>
        <taxon>Magnoliopsida</taxon>
        <taxon>Liliopsida</taxon>
        <taxon>Poales</taxon>
        <taxon>Poaceae</taxon>
        <taxon>PACMAD clade</taxon>
        <taxon>Arundinoideae</taxon>
        <taxon>Arundineae</taxon>
        <taxon>Arundo</taxon>
    </lineage>
</organism>
<reference evidence="1" key="2">
    <citation type="journal article" date="2015" name="Data Brief">
        <title>Shoot transcriptome of the giant reed, Arundo donax.</title>
        <authorList>
            <person name="Barrero R.A."/>
            <person name="Guerrero F.D."/>
            <person name="Moolhuijzen P."/>
            <person name="Goolsby J.A."/>
            <person name="Tidwell J."/>
            <person name="Bellgard S.E."/>
            <person name="Bellgard M.I."/>
        </authorList>
    </citation>
    <scope>NUCLEOTIDE SEQUENCE</scope>
    <source>
        <tissue evidence="1">Shoot tissue taken approximately 20 cm above the soil surface</tissue>
    </source>
</reference>
<reference evidence="1" key="1">
    <citation type="submission" date="2014-09" db="EMBL/GenBank/DDBJ databases">
        <authorList>
            <person name="Magalhaes I.L.F."/>
            <person name="Oliveira U."/>
            <person name="Santos F.R."/>
            <person name="Vidigal T.H.D.A."/>
            <person name="Brescovit A.D."/>
            <person name="Santos A.J."/>
        </authorList>
    </citation>
    <scope>NUCLEOTIDE SEQUENCE</scope>
    <source>
        <tissue evidence="1">Shoot tissue taken approximately 20 cm above the soil surface</tissue>
    </source>
</reference>
<evidence type="ECO:0000313" key="1">
    <source>
        <dbReference type="EMBL" id="JAD68075.1"/>
    </source>
</evidence>
<dbReference type="EMBL" id="GBRH01229820">
    <property type="protein sequence ID" value="JAD68075.1"/>
    <property type="molecule type" value="Transcribed_RNA"/>
</dbReference>
<protein>
    <submittedName>
        <fullName evidence="1">Uncharacterized protein</fullName>
    </submittedName>
</protein>
<sequence length="32" mass="3610">MCRMHHRLWRSGQGKASVSSCCRVFTADNITA</sequence>